<accession>A0A9W7B6L1</accession>
<dbReference type="OrthoDB" id="951172at2759"/>
<dbReference type="EMBL" id="BRXY01000299">
    <property type="protein sequence ID" value="GMH85121.1"/>
    <property type="molecule type" value="Genomic_DNA"/>
</dbReference>
<dbReference type="Gene3D" id="1.25.10.10">
    <property type="entry name" value="Leucine-rich Repeat Variant"/>
    <property type="match status" value="1"/>
</dbReference>
<evidence type="ECO:0008006" key="9">
    <source>
        <dbReference type="Google" id="ProtNLM"/>
    </source>
</evidence>
<evidence type="ECO:0000313" key="7">
    <source>
        <dbReference type="EMBL" id="GMH85121.1"/>
    </source>
</evidence>
<keyword evidence="8" id="KW-1185">Reference proteome</keyword>
<dbReference type="Pfam" id="PF13513">
    <property type="entry name" value="HEAT_EZ"/>
    <property type="match status" value="1"/>
</dbReference>
<keyword evidence="5" id="KW-0653">Protein transport</keyword>
<keyword evidence="4" id="KW-0677">Repeat</keyword>
<feature type="compositionally biased region" description="Acidic residues" evidence="6">
    <location>
        <begin position="376"/>
        <end position="393"/>
    </location>
</feature>
<evidence type="ECO:0000256" key="4">
    <source>
        <dbReference type="ARBA" id="ARBA00022737"/>
    </source>
</evidence>
<evidence type="ECO:0000256" key="3">
    <source>
        <dbReference type="ARBA" id="ARBA00022490"/>
    </source>
</evidence>
<evidence type="ECO:0000256" key="5">
    <source>
        <dbReference type="ARBA" id="ARBA00022927"/>
    </source>
</evidence>
<gene>
    <name evidence="7" type="ORF">TrST_g2766</name>
</gene>
<dbReference type="GO" id="GO:0006606">
    <property type="term" value="P:protein import into nucleus"/>
    <property type="evidence" value="ECO:0007669"/>
    <property type="project" value="InterPro"/>
</dbReference>
<keyword evidence="2" id="KW-0813">Transport</keyword>
<evidence type="ECO:0000313" key="8">
    <source>
        <dbReference type="Proteomes" id="UP001165085"/>
    </source>
</evidence>
<dbReference type="InterPro" id="IPR011989">
    <property type="entry name" value="ARM-like"/>
</dbReference>
<comment type="subcellular location">
    <subcellularLocation>
        <location evidence="1">Cytoplasm</location>
    </subcellularLocation>
</comment>
<reference evidence="8" key="1">
    <citation type="journal article" date="2023" name="Commun. Biol.">
        <title>Genome analysis of Parmales, the sister group of diatoms, reveals the evolutionary specialization of diatoms from phago-mixotrophs to photoautotrophs.</title>
        <authorList>
            <person name="Ban H."/>
            <person name="Sato S."/>
            <person name="Yoshikawa S."/>
            <person name="Yamada K."/>
            <person name="Nakamura Y."/>
            <person name="Ichinomiya M."/>
            <person name="Sato N."/>
            <person name="Blanc-Mathieu R."/>
            <person name="Endo H."/>
            <person name="Kuwata A."/>
            <person name="Ogata H."/>
        </authorList>
    </citation>
    <scope>NUCLEOTIDE SEQUENCE [LARGE SCALE GENOMIC DNA]</scope>
    <source>
        <strain evidence="8">NIES 3701</strain>
    </source>
</reference>
<dbReference type="PANTHER" id="PTHR10527">
    <property type="entry name" value="IMPORTIN BETA"/>
    <property type="match status" value="1"/>
</dbReference>
<proteinExistence type="predicted"/>
<dbReference type="AlphaFoldDB" id="A0A9W7B6L1"/>
<dbReference type="InterPro" id="IPR016024">
    <property type="entry name" value="ARM-type_fold"/>
</dbReference>
<evidence type="ECO:0000256" key="1">
    <source>
        <dbReference type="ARBA" id="ARBA00004496"/>
    </source>
</evidence>
<evidence type="ECO:0000256" key="2">
    <source>
        <dbReference type="ARBA" id="ARBA00022448"/>
    </source>
</evidence>
<dbReference type="GO" id="GO:0005737">
    <property type="term" value="C:cytoplasm"/>
    <property type="evidence" value="ECO:0007669"/>
    <property type="project" value="UniProtKB-SubCell"/>
</dbReference>
<keyword evidence="3" id="KW-0963">Cytoplasm</keyword>
<organism evidence="7 8">
    <name type="scientific">Triparma strigata</name>
    <dbReference type="NCBI Taxonomy" id="1606541"/>
    <lineage>
        <taxon>Eukaryota</taxon>
        <taxon>Sar</taxon>
        <taxon>Stramenopiles</taxon>
        <taxon>Ochrophyta</taxon>
        <taxon>Bolidophyceae</taxon>
        <taxon>Parmales</taxon>
        <taxon>Triparmaceae</taxon>
        <taxon>Triparma</taxon>
    </lineage>
</organism>
<name>A0A9W7B6L1_9STRA</name>
<comment type="caution">
    <text evidence="7">The sequence shown here is derived from an EMBL/GenBank/DDBJ whole genome shotgun (WGS) entry which is preliminary data.</text>
</comment>
<sequence>MATLQPPPPDQQVLAAVSAVADVHNYANHVAALNAMEAAMNASDDSYTFFILNFARIACSNAQVQTTAIYLLKNKLSSPPVLLNSNPPRPCTLTPHSHSEVKALILHCLSSPSPLVSNGASSLISTVTAQTHLFPLESWPTLLPYLLTSLTSSSLPSKTYALKSLKNISQDSPSLLDSPSLHPPRPLNTLIPLLITHLSHPTPLIKILTLQILISYIPVFPEALAVNVNGVMEGLSGIAGGEGEEGRVKRKIIECIYAFFRYRSEYIEGQLPSICEFMLSCTNPPTRSRDIRLASTEFWLTFFDPNYDTIPRELRDDIVKKQRVVERLLEGLCGNVVYCEEERENILERNREDEEMAKAGNVRQLEAPVHHKNKNDDEEEEEDEDAGFDDGEDQSWSLRKASAGTIDAIAQSVEPRSLLEVLLPTLQATLSSQDPWVLEASLLVLGAIAVGGCGQIMEEENLKDLYPFLISQLNSALPQVVATAAWTLSRYCGWIVYMAESQPNGPQMLKSHIEVILTSCNSPNTKVQNAAMTSFSNVVEIAGPLIQPLLPSIYQFLASALTLFGGKPLITLYDTLGILADSLGPSIGENGMANTWVPILMEKWRVLHEQSKAKEYESEDAQAIIRQQLLPLLECIACSAVALGLNFQPFALVSLDRSIESIDFNMLRVVTLRHTDVDRVENDEEMDSDVIICCLDVIDGMVEGLGRNFAGLLGASGKKEQFLPMLQQSCLFDVGGVRMSGLAVLGDLCSNAPSVISPAFSELVKVIIQNLNSRRWSKVVNNALWSFGELCNQCINKPQGLLPFQEKLLSAIIPLVLSGQVGIVENASTALGRLARVDNAGFGMGRVLVGKIDVWLEGVGLIADRREKCQALIGLLLAVRASPELLMSENTRISSVTAFMICVSSFHVRVMEGDDFRPLEHEDLHHATYTFLEFPRDDEEFVNLYNMIGQITSSVVQGMPGGAEEVGKCMRAVPMNVRKLFREVYGVSI</sequence>
<evidence type="ECO:0000256" key="6">
    <source>
        <dbReference type="SAM" id="MobiDB-lite"/>
    </source>
</evidence>
<feature type="region of interest" description="Disordered" evidence="6">
    <location>
        <begin position="359"/>
        <end position="394"/>
    </location>
</feature>
<dbReference type="SUPFAM" id="SSF48371">
    <property type="entry name" value="ARM repeat"/>
    <property type="match status" value="1"/>
</dbReference>
<dbReference type="Proteomes" id="UP001165085">
    <property type="component" value="Unassembled WGS sequence"/>
</dbReference>
<dbReference type="InterPro" id="IPR040122">
    <property type="entry name" value="Importin_beta"/>
</dbReference>
<protein>
    <recommendedName>
        <fullName evidence="9">Importin N-terminal domain-containing protein</fullName>
    </recommendedName>
</protein>